<evidence type="ECO:0000256" key="6">
    <source>
        <dbReference type="SAM" id="Phobius"/>
    </source>
</evidence>
<keyword evidence="2" id="KW-1003">Cell membrane</keyword>
<dbReference type="InterPro" id="IPR003838">
    <property type="entry name" value="ABC3_permease_C"/>
</dbReference>
<feature type="domain" description="ABC3 transporter permease C-terminal" evidence="7">
    <location>
        <begin position="282"/>
        <end position="407"/>
    </location>
</feature>
<organism evidence="9 10">
    <name type="scientific">Parabacteroides faecis</name>
    <dbReference type="NCBI Taxonomy" id="1217282"/>
    <lineage>
        <taxon>Bacteria</taxon>
        <taxon>Pseudomonadati</taxon>
        <taxon>Bacteroidota</taxon>
        <taxon>Bacteroidia</taxon>
        <taxon>Bacteroidales</taxon>
        <taxon>Tannerellaceae</taxon>
        <taxon>Parabacteroides</taxon>
    </lineage>
</organism>
<evidence type="ECO:0000256" key="2">
    <source>
        <dbReference type="ARBA" id="ARBA00022475"/>
    </source>
</evidence>
<reference evidence="9 10" key="1">
    <citation type="submission" date="2020-08" db="EMBL/GenBank/DDBJ databases">
        <title>Genomic Encyclopedia of Type Strains, Phase IV (KMG-IV): sequencing the most valuable type-strain genomes for metagenomic binning, comparative biology and taxonomic classification.</title>
        <authorList>
            <person name="Goeker M."/>
        </authorList>
    </citation>
    <scope>NUCLEOTIDE SEQUENCE [LARGE SCALE GENOMIC DNA]</scope>
    <source>
        <strain evidence="9 10">DSM 102983</strain>
    </source>
</reference>
<name>A0ABR6KT80_9BACT</name>
<dbReference type="PANTHER" id="PTHR30572:SF18">
    <property type="entry name" value="ABC-TYPE MACROLIDE FAMILY EXPORT SYSTEM PERMEASE COMPONENT 2"/>
    <property type="match status" value="1"/>
</dbReference>
<dbReference type="PANTHER" id="PTHR30572">
    <property type="entry name" value="MEMBRANE COMPONENT OF TRANSPORTER-RELATED"/>
    <property type="match status" value="1"/>
</dbReference>
<dbReference type="InterPro" id="IPR025857">
    <property type="entry name" value="MacB_PCD"/>
</dbReference>
<evidence type="ECO:0000256" key="4">
    <source>
        <dbReference type="ARBA" id="ARBA00022989"/>
    </source>
</evidence>
<evidence type="ECO:0000313" key="9">
    <source>
        <dbReference type="EMBL" id="MBB4624706.1"/>
    </source>
</evidence>
<comment type="caution">
    <text evidence="9">The sequence shown here is derived from an EMBL/GenBank/DDBJ whole genome shotgun (WGS) entry which is preliminary data.</text>
</comment>
<evidence type="ECO:0000259" key="8">
    <source>
        <dbReference type="Pfam" id="PF12704"/>
    </source>
</evidence>
<dbReference type="InterPro" id="IPR050250">
    <property type="entry name" value="Macrolide_Exporter_MacB"/>
</dbReference>
<feature type="transmembrane region" description="Helical" evidence="6">
    <location>
        <begin position="273"/>
        <end position="291"/>
    </location>
</feature>
<gene>
    <name evidence="9" type="ORF">GGQ57_004650</name>
</gene>
<keyword evidence="4 6" id="KW-1133">Transmembrane helix</keyword>
<protein>
    <submittedName>
        <fullName evidence="9">ABC transport system permease protein</fullName>
    </submittedName>
</protein>
<keyword evidence="5 6" id="KW-0472">Membrane</keyword>
<keyword evidence="3 6" id="KW-0812">Transmembrane</keyword>
<accession>A0ABR6KT80</accession>
<feature type="domain" description="MacB-like periplasmic core" evidence="8">
    <location>
        <begin position="9"/>
        <end position="234"/>
    </location>
</feature>
<feature type="transmembrane region" description="Helical" evidence="6">
    <location>
        <begin position="380"/>
        <end position="401"/>
    </location>
</feature>
<evidence type="ECO:0000256" key="1">
    <source>
        <dbReference type="ARBA" id="ARBA00004651"/>
    </source>
</evidence>
<sequence length="415" mass="46557">MMKESPWLTFISIFGTALAISFIMTIIISHQAMYKNIAPETARERTLYVKWVGVQDKLTESTQANGYLSLKTIRECFQSLEIPEAVSITSPAQSRLATVPGNPGERCFVLFTDDVFWKICSFNVLRGNLYTKAEFDAGIRKVVISEWLARRMFGTIDQVVGKTIQFSFITYTVCAVVADVTPRTTFSYAHAWVPFTAAGIPEIKGSENIMGHYKCMIVARSSSDFDEIRDEITRQTEQYNNTLVDHKVYFYDQPDTKYVEEMRFGPGMPNMQSIYLSAILPILIALLVPAINLSGLTLSRMQERVSELGVRKAFGSTRAGLLGQIVYENIVVSVISGMLGLLLSYWFLYLLKDSMFTSSTYFGMDVTAEVPVSALIRPEVFLIAFLFCSFLNLLSACVPAWRVSSIPIVESLKGE</sequence>
<dbReference type="Pfam" id="PF12704">
    <property type="entry name" value="MacB_PCD"/>
    <property type="match status" value="1"/>
</dbReference>
<feature type="transmembrane region" description="Helical" evidence="6">
    <location>
        <begin position="6"/>
        <end position="28"/>
    </location>
</feature>
<feature type="transmembrane region" description="Helical" evidence="6">
    <location>
        <begin position="330"/>
        <end position="351"/>
    </location>
</feature>
<comment type="subcellular location">
    <subcellularLocation>
        <location evidence="1">Cell membrane</location>
        <topology evidence="1">Multi-pass membrane protein</topology>
    </subcellularLocation>
</comment>
<dbReference type="Proteomes" id="UP000533637">
    <property type="component" value="Unassembled WGS sequence"/>
</dbReference>
<dbReference type="RefSeq" id="WP_229801152.1">
    <property type="nucleotide sequence ID" value="NZ_BMPB01000015.1"/>
</dbReference>
<evidence type="ECO:0000313" key="10">
    <source>
        <dbReference type="Proteomes" id="UP000533637"/>
    </source>
</evidence>
<evidence type="ECO:0000256" key="3">
    <source>
        <dbReference type="ARBA" id="ARBA00022692"/>
    </source>
</evidence>
<evidence type="ECO:0000256" key="5">
    <source>
        <dbReference type="ARBA" id="ARBA00023136"/>
    </source>
</evidence>
<keyword evidence="10" id="KW-1185">Reference proteome</keyword>
<evidence type="ECO:0000259" key="7">
    <source>
        <dbReference type="Pfam" id="PF02687"/>
    </source>
</evidence>
<proteinExistence type="predicted"/>
<dbReference type="Pfam" id="PF02687">
    <property type="entry name" value="FtsX"/>
    <property type="match status" value="1"/>
</dbReference>
<dbReference type="EMBL" id="JACHOC010000011">
    <property type="protein sequence ID" value="MBB4624706.1"/>
    <property type="molecule type" value="Genomic_DNA"/>
</dbReference>